<organism evidence="2 3">
    <name type="scientific">Ascobolus immersus RN42</name>
    <dbReference type="NCBI Taxonomy" id="1160509"/>
    <lineage>
        <taxon>Eukaryota</taxon>
        <taxon>Fungi</taxon>
        <taxon>Dikarya</taxon>
        <taxon>Ascomycota</taxon>
        <taxon>Pezizomycotina</taxon>
        <taxon>Pezizomycetes</taxon>
        <taxon>Pezizales</taxon>
        <taxon>Ascobolaceae</taxon>
        <taxon>Ascobolus</taxon>
    </lineage>
</organism>
<proteinExistence type="predicted"/>
<dbReference type="Proteomes" id="UP000275078">
    <property type="component" value="Unassembled WGS sequence"/>
</dbReference>
<evidence type="ECO:0000256" key="1">
    <source>
        <dbReference type="SAM" id="MobiDB-lite"/>
    </source>
</evidence>
<evidence type="ECO:0000313" key="2">
    <source>
        <dbReference type="EMBL" id="RPA86664.1"/>
    </source>
</evidence>
<keyword evidence="3" id="KW-1185">Reference proteome</keyword>
<reference evidence="2 3" key="1">
    <citation type="journal article" date="2018" name="Nat. Ecol. Evol.">
        <title>Pezizomycetes genomes reveal the molecular basis of ectomycorrhizal truffle lifestyle.</title>
        <authorList>
            <person name="Murat C."/>
            <person name="Payen T."/>
            <person name="Noel B."/>
            <person name="Kuo A."/>
            <person name="Morin E."/>
            <person name="Chen J."/>
            <person name="Kohler A."/>
            <person name="Krizsan K."/>
            <person name="Balestrini R."/>
            <person name="Da Silva C."/>
            <person name="Montanini B."/>
            <person name="Hainaut M."/>
            <person name="Levati E."/>
            <person name="Barry K.W."/>
            <person name="Belfiori B."/>
            <person name="Cichocki N."/>
            <person name="Clum A."/>
            <person name="Dockter R.B."/>
            <person name="Fauchery L."/>
            <person name="Guy J."/>
            <person name="Iotti M."/>
            <person name="Le Tacon F."/>
            <person name="Lindquist E.A."/>
            <person name="Lipzen A."/>
            <person name="Malagnac F."/>
            <person name="Mello A."/>
            <person name="Molinier V."/>
            <person name="Miyauchi S."/>
            <person name="Poulain J."/>
            <person name="Riccioni C."/>
            <person name="Rubini A."/>
            <person name="Sitrit Y."/>
            <person name="Splivallo R."/>
            <person name="Traeger S."/>
            <person name="Wang M."/>
            <person name="Zifcakova L."/>
            <person name="Wipf D."/>
            <person name="Zambonelli A."/>
            <person name="Paolocci F."/>
            <person name="Nowrousian M."/>
            <person name="Ottonello S."/>
            <person name="Baldrian P."/>
            <person name="Spatafora J.W."/>
            <person name="Henrissat B."/>
            <person name="Nagy L.G."/>
            <person name="Aury J.M."/>
            <person name="Wincker P."/>
            <person name="Grigoriev I.V."/>
            <person name="Bonfante P."/>
            <person name="Martin F.M."/>
        </authorList>
    </citation>
    <scope>NUCLEOTIDE SEQUENCE [LARGE SCALE GENOMIC DNA]</scope>
    <source>
        <strain evidence="2 3">RN42</strain>
    </source>
</reference>
<evidence type="ECO:0000313" key="3">
    <source>
        <dbReference type="Proteomes" id="UP000275078"/>
    </source>
</evidence>
<name>A0A3N4IYC2_ASCIM</name>
<feature type="region of interest" description="Disordered" evidence="1">
    <location>
        <begin position="1"/>
        <end position="33"/>
    </location>
</feature>
<feature type="compositionally biased region" description="Acidic residues" evidence="1">
    <location>
        <begin position="290"/>
        <end position="304"/>
    </location>
</feature>
<accession>A0A3N4IYC2</accession>
<feature type="compositionally biased region" description="Acidic residues" evidence="1">
    <location>
        <begin position="259"/>
        <end position="281"/>
    </location>
</feature>
<feature type="compositionally biased region" description="Acidic residues" evidence="1">
    <location>
        <begin position="223"/>
        <end position="235"/>
    </location>
</feature>
<protein>
    <submittedName>
        <fullName evidence="2">Uncharacterized protein</fullName>
    </submittedName>
</protein>
<dbReference type="EMBL" id="ML119648">
    <property type="protein sequence ID" value="RPA86664.1"/>
    <property type="molecule type" value="Genomic_DNA"/>
</dbReference>
<feature type="region of interest" description="Disordered" evidence="1">
    <location>
        <begin position="207"/>
        <end position="305"/>
    </location>
</feature>
<sequence>MSLPSTHQNSKKRPTSPLEPERPRAPPPPQALDRDLSYVLCSPMAPAAPTTPEHPEILLAPNAPAFLTGNFIMPPLPMMLGPVEETAYLGLIPNLALDASISACPTPPASPIIPPYPSPNDALAEFDFDAYLMIDGENMDPHFEAPVGGEDPVVALASIHATGELIIDSNEDQSYGELFGDEDFFGDRVAEMLTCHDLYNGEVEGVEYDTDSDWGSDVGGQMTDDDGDEEMEDGEGNSLAISGDGDGVVDDAEAKGDVATDEDVVMDSEVEDGSQLTDEEGPGVMRNVDEDGEVTDEENEEEDEVRVASTLFLSMYSYGLPPGSLNESSYSWID</sequence>
<gene>
    <name evidence="2" type="ORF">BJ508DRAFT_321259</name>
</gene>
<dbReference type="AlphaFoldDB" id="A0A3N4IYC2"/>